<evidence type="ECO:0000313" key="3">
    <source>
        <dbReference type="Proteomes" id="UP001209570"/>
    </source>
</evidence>
<keyword evidence="3" id="KW-1185">Reference proteome</keyword>
<sequence>MAPQRHRYTKCILLTGQRANKSNERVVCKFCSEAESPQWALQHSLLCNTKKLVKSHLRRCRHFQAAQESCSAAERIVFTEDEAASDDDDDAAAAAARGPGSSRASRKRKPMMLVLDGVVPPTSAGAGVAAPSSAKKIKAETPGGGRQSRAVAAPSVAAETVERLLLDATLANGWAFSWVDSHASRAMLQGLTPGVFVPTSERLETDVLQAAGDKEAACVWSAVGAERLGCTLVLDAWRHVERSRSLGVVLTTSQGDALVWTTEPVNEPAERGDVLDVVDALLAQSSASRVPAVALVAGSSRCYATTRRHLRAARRDLMVLPCLVEQVQSVASHAVQHTPFWREALVRAMTLVLVLQSHASPLLTSHREALGLGLRTLTLPAKKPLDWALVRELTADALSWKTVLASDAGAAAEAAVLANVDLDANDEDVFWAPLAALDRLLGRMTRWLEVLRQEPVRLHVVPLLLQSLVSSPDVTPSVEAAWQHWEHPLLVLAVVLNPACGWSAVHAASGVTLMRLGLWARYYFQSFFGEQPKDLVNELLEYVEGAKFWCAPTSIASFASSFQNPSALPSAGEPDLELHELVRKATFKVVPYWKSCSAECPELSRLALRVFSVVFTPASTAGLFRDVVLDSAVASSASYHLAALRVRARSILAAAQSPPVAASSSRMPVVPGSSPRAAVESCVDELLNRWSDPEAGAAKNDDDDTENENESESEISGSKDEAINSLYAHVHPADDRHSKYTLLALFPTVVSVV</sequence>
<dbReference type="Proteomes" id="UP001209570">
    <property type="component" value="Unassembled WGS sequence"/>
</dbReference>
<feature type="compositionally biased region" description="Acidic residues" evidence="1">
    <location>
        <begin position="81"/>
        <end position="91"/>
    </location>
</feature>
<dbReference type="InterPro" id="IPR012337">
    <property type="entry name" value="RNaseH-like_sf"/>
</dbReference>
<accession>A0AAD5LRZ8</accession>
<gene>
    <name evidence="2" type="ORF">P43SY_006425</name>
</gene>
<dbReference type="SUPFAM" id="SSF53098">
    <property type="entry name" value="Ribonuclease H-like"/>
    <property type="match status" value="1"/>
</dbReference>
<protein>
    <submittedName>
        <fullName evidence="2">Uncharacterized protein</fullName>
    </submittedName>
</protein>
<name>A0AAD5LRZ8_PYTIN</name>
<comment type="caution">
    <text evidence="2">The sequence shown here is derived from an EMBL/GenBank/DDBJ whole genome shotgun (WGS) entry which is preliminary data.</text>
</comment>
<evidence type="ECO:0000313" key="2">
    <source>
        <dbReference type="EMBL" id="KAJ0408495.1"/>
    </source>
</evidence>
<proteinExistence type="predicted"/>
<dbReference type="AlphaFoldDB" id="A0AAD5LRZ8"/>
<organism evidence="2 3">
    <name type="scientific">Pythium insidiosum</name>
    <name type="common">Pythiosis disease agent</name>
    <dbReference type="NCBI Taxonomy" id="114742"/>
    <lineage>
        <taxon>Eukaryota</taxon>
        <taxon>Sar</taxon>
        <taxon>Stramenopiles</taxon>
        <taxon>Oomycota</taxon>
        <taxon>Peronosporomycetes</taxon>
        <taxon>Pythiales</taxon>
        <taxon>Pythiaceae</taxon>
        <taxon>Pythium</taxon>
    </lineage>
</organism>
<reference evidence="2" key="1">
    <citation type="submission" date="2021-12" db="EMBL/GenBank/DDBJ databases">
        <title>Prjna785345.</title>
        <authorList>
            <person name="Rujirawat T."/>
            <person name="Krajaejun T."/>
        </authorList>
    </citation>
    <scope>NUCLEOTIDE SEQUENCE</scope>
    <source>
        <strain evidence="2">Pi057C3</strain>
    </source>
</reference>
<evidence type="ECO:0000256" key="1">
    <source>
        <dbReference type="SAM" id="MobiDB-lite"/>
    </source>
</evidence>
<dbReference type="EMBL" id="JAKCXM010000011">
    <property type="protein sequence ID" value="KAJ0408495.1"/>
    <property type="molecule type" value="Genomic_DNA"/>
</dbReference>
<feature type="region of interest" description="Disordered" evidence="1">
    <location>
        <begin position="693"/>
        <end position="720"/>
    </location>
</feature>
<feature type="compositionally biased region" description="Acidic residues" evidence="1">
    <location>
        <begin position="701"/>
        <end position="713"/>
    </location>
</feature>
<feature type="compositionally biased region" description="Low complexity" evidence="1">
    <location>
        <begin position="92"/>
        <end position="103"/>
    </location>
</feature>
<feature type="region of interest" description="Disordered" evidence="1">
    <location>
        <begin position="81"/>
        <end position="109"/>
    </location>
</feature>